<evidence type="ECO:0000313" key="2">
    <source>
        <dbReference type="Proteomes" id="UP000553756"/>
    </source>
</evidence>
<reference evidence="1 2" key="1">
    <citation type="submission" date="2020-02" db="EMBL/GenBank/DDBJ databases">
        <title>Characterization of phylogenetic diversity of novel bifidobacterial species isolated in Czech ZOOs.</title>
        <authorList>
            <person name="Lugli G.A."/>
            <person name="Vera N.B."/>
            <person name="Ventura M."/>
        </authorList>
    </citation>
    <scope>NUCLEOTIDE SEQUENCE [LARGE SCALE GENOMIC DNA]</scope>
    <source>
        <strain evidence="1 2">DSM 109963</strain>
    </source>
</reference>
<gene>
    <name evidence="1" type="ORF">G1C94_1362</name>
</gene>
<protein>
    <recommendedName>
        <fullName evidence="3">Minor tail protein</fullName>
    </recommendedName>
</protein>
<accession>A0ABX1SZG4</accession>
<comment type="caution">
    <text evidence="1">The sequence shown here is derived from an EMBL/GenBank/DDBJ whole genome shotgun (WGS) entry which is preliminary data.</text>
</comment>
<dbReference type="EMBL" id="JAAIIJ010000027">
    <property type="protein sequence ID" value="NMN02740.1"/>
    <property type="molecule type" value="Genomic_DNA"/>
</dbReference>
<evidence type="ECO:0000313" key="1">
    <source>
        <dbReference type="EMBL" id="NMN02740.1"/>
    </source>
</evidence>
<organism evidence="1 2">
    <name type="scientific">Bifidobacterium panos</name>
    <dbReference type="NCBI Taxonomy" id="2675321"/>
    <lineage>
        <taxon>Bacteria</taxon>
        <taxon>Bacillati</taxon>
        <taxon>Actinomycetota</taxon>
        <taxon>Actinomycetes</taxon>
        <taxon>Bifidobacteriales</taxon>
        <taxon>Bifidobacteriaceae</taxon>
        <taxon>Bifidobacterium</taxon>
    </lineage>
</organism>
<dbReference type="Proteomes" id="UP000553756">
    <property type="component" value="Unassembled WGS sequence"/>
</dbReference>
<proteinExistence type="predicted"/>
<evidence type="ECO:0008006" key="3">
    <source>
        <dbReference type="Google" id="ProtNLM"/>
    </source>
</evidence>
<keyword evidence="2" id="KW-1185">Reference proteome</keyword>
<sequence length="381" mass="41698">MEPISLHVFDPVSGTHITGLPYASLSWSDSISDTGSMSVTLPDTDALRRIDLARVLREYGSIWLAKAGARILHAGWLVKWKLNERGESITCDIGGGWTLWKKRLVVNHALESKWRDGIVLIDEDNPPVDWVLNLSGTYRDIARGLVAESLKWGAAPYELPAVQGGTAHSRTYNSWDFATVSDRLGDLADLEDGPEIRFDPRLDGNRMRFRLNVDSEIVDTKWRWNASLPGQRVRLAGIDADGSDITGQCFGTGGKDEDDLMVAMRRSSKLTGLGWPLLQSANTSHSTISVLATLQQYVAADVRAGDEPQLTVGVKCGIEHDVHVGDWIDLRLPAGGRDAPSGLAAHLLQRLSGTSVLRLKVTDVSGSAGSEWLDLQTRVRS</sequence>
<dbReference type="RefSeq" id="WP_172146904.1">
    <property type="nucleotide sequence ID" value="NZ_JAAIIJ010000027.1"/>
</dbReference>
<name>A0ABX1SZG4_9BIFI</name>